<protein>
    <submittedName>
        <fullName evidence="2">Calmodulin</fullName>
    </submittedName>
</protein>
<feature type="compositionally biased region" description="Basic residues" evidence="1">
    <location>
        <begin position="36"/>
        <end position="49"/>
    </location>
</feature>
<dbReference type="EMBL" id="AJ890155">
    <property type="protein sequence ID" value="CAI64630.1"/>
    <property type="molecule type" value="Genomic_DNA"/>
</dbReference>
<evidence type="ECO:0000313" key="2">
    <source>
        <dbReference type="EMBL" id="CAI64630.1"/>
    </source>
</evidence>
<feature type="non-terminal residue" evidence="2">
    <location>
        <position position="1"/>
    </location>
</feature>
<accession>Q3LCC8</accession>
<sequence length="49" mass="5575">DKDGDAGQITDERARHCHALPRPEPLGVGASGHDQRGRRRQQRNHRLPR</sequence>
<feature type="non-terminal residue" evidence="2">
    <location>
        <position position="49"/>
    </location>
</feature>
<proteinExistence type="predicted"/>
<dbReference type="AlphaFoldDB" id="Q3LCC8"/>
<gene>
    <name evidence="2" type="primary">cal</name>
</gene>
<evidence type="ECO:0000256" key="1">
    <source>
        <dbReference type="SAM" id="MobiDB-lite"/>
    </source>
</evidence>
<reference evidence="2" key="1">
    <citation type="journal article" date="2005" name="J. Clin. Microbiol.">
        <title>Molecular phylogeny of the Pseudallescheria boydii species complex: proposal of two new species.</title>
        <authorList>
            <person name="Gilgado F."/>
            <person name="Cano J."/>
            <person name="Gene J."/>
            <person name="Guarro J."/>
        </authorList>
    </citation>
    <scope>NUCLEOTIDE SEQUENCE</scope>
    <source>
        <strain evidence="2">FMR 6918</strain>
        <tissue evidence="2">Mycelial</tissue>
    </source>
</reference>
<feature type="region of interest" description="Disordered" evidence="1">
    <location>
        <begin position="1"/>
        <end position="49"/>
    </location>
</feature>
<name>Q3LCC8_PSEDA</name>
<feature type="compositionally biased region" description="Basic and acidic residues" evidence="1">
    <location>
        <begin position="1"/>
        <end position="14"/>
    </location>
</feature>
<organism evidence="2">
    <name type="scientific">Pseudallescheria apiosperma</name>
    <name type="common">Scedosporium apiospermum</name>
    <dbReference type="NCBI Taxonomy" id="563466"/>
    <lineage>
        <taxon>Eukaryota</taxon>
        <taxon>Fungi</taxon>
        <taxon>Dikarya</taxon>
        <taxon>Ascomycota</taxon>
        <taxon>Pezizomycotina</taxon>
        <taxon>Sordariomycetes</taxon>
        <taxon>Hypocreomycetidae</taxon>
        <taxon>Microascales</taxon>
        <taxon>Microascaceae</taxon>
        <taxon>Scedosporium</taxon>
    </lineage>
</organism>